<evidence type="ECO:0000256" key="6">
    <source>
        <dbReference type="ARBA" id="ARBA00023136"/>
    </source>
</evidence>
<evidence type="ECO:0000256" key="2">
    <source>
        <dbReference type="ARBA" id="ARBA00009298"/>
    </source>
</evidence>
<dbReference type="AlphaFoldDB" id="A0A1G2D383"/>
<dbReference type="PRINTS" id="PR01837">
    <property type="entry name" value="MGTCSAPBPROT"/>
</dbReference>
<feature type="transmembrane region" description="Helical" evidence="7">
    <location>
        <begin position="71"/>
        <end position="91"/>
    </location>
</feature>
<keyword evidence="6 7" id="KW-0472">Membrane</keyword>
<feature type="transmembrane region" description="Helical" evidence="7">
    <location>
        <begin position="6"/>
        <end position="27"/>
    </location>
</feature>
<comment type="subcellular location">
    <subcellularLocation>
        <location evidence="1">Cell membrane</location>
        <topology evidence="1">Multi-pass membrane protein</topology>
    </subcellularLocation>
</comment>
<evidence type="ECO:0000313" key="9">
    <source>
        <dbReference type="EMBL" id="OGZ07977.1"/>
    </source>
</evidence>
<evidence type="ECO:0000256" key="5">
    <source>
        <dbReference type="ARBA" id="ARBA00022989"/>
    </source>
</evidence>
<comment type="caution">
    <text evidence="9">The sequence shown here is derived from an EMBL/GenBank/DDBJ whole genome shotgun (WGS) entry which is preliminary data.</text>
</comment>
<organism evidence="9 10">
    <name type="scientific">Candidatus Lloydbacteria bacterium RIFCSPHIGHO2_02_FULL_50_13</name>
    <dbReference type="NCBI Taxonomy" id="1798661"/>
    <lineage>
        <taxon>Bacteria</taxon>
        <taxon>Candidatus Lloydiibacteriota</taxon>
    </lineage>
</organism>
<dbReference type="EMBL" id="MHLL01000047">
    <property type="protein sequence ID" value="OGZ07977.1"/>
    <property type="molecule type" value="Genomic_DNA"/>
</dbReference>
<accession>A0A1G2D383</accession>
<dbReference type="STRING" id="1798661.A3D65_07005"/>
<dbReference type="Pfam" id="PF02308">
    <property type="entry name" value="MgtC"/>
    <property type="match status" value="1"/>
</dbReference>
<evidence type="ECO:0000256" key="4">
    <source>
        <dbReference type="ARBA" id="ARBA00022692"/>
    </source>
</evidence>
<evidence type="ECO:0000256" key="1">
    <source>
        <dbReference type="ARBA" id="ARBA00004651"/>
    </source>
</evidence>
<comment type="similarity">
    <text evidence="2">Belongs to the MgtC/SapB family.</text>
</comment>
<dbReference type="GO" id="GO:0005886">
    <property type="term" value="C:plasma membrane"/>
    <property type="evidence" value="ECO:0007669"/>
    <property type="project" value="UniProtKB-SubCell"/>
</dbReference>
<feature type="transmembrane region" description="Helical" evidence="7">
    <location>
        <begin position="39"/>
        <end position="59"/>
    </location>
</feature>
<feature type="domain" description="MgtC/SapB/SrpB/YhiD N-terminal" evidence="8">
    <location>
        <begin position="15"/>
        <end position="141"/>
    </location>
</feature>
<protein>
    <recommendedName>
        <fullName evidence="8">MgtC/SapB/SrpB/YhiD N-terminal domain-containing protein</fullName>
    </recommendedName>
</protein>
<dbReference type="InterPro" id="IPR049177">
    <property type="entry name" value="MgtC_SapB_SrpB_YhiD_N"/>
</dbReference>
<feature type="transmembrane region" description="Helical" evidence="7">
    <location>
        <begin position="96"/>
        <end position="114"/>
    </location>
</feature>
<feature type="transmembrane region" description="Helical" evidence="7">
    <location>
        <begin position="120"/>
        <end position="140"/>
    </location>
</feature>
<name>A0A1G2D383_9BACT</name>
<proteinExistence type="inferred from homology"/>
<sequence>MELFAVFQWDLLLRLTFAVFLGLLVGAERSRVGKRAGMRTYGLVSLGAALFVVIAGVVAEQYANTFVFDPLRVASQVVVGIGFLGAGVIFVQRQMLTGLTTAAGLWVVAAIGVACGYGLYVIAAYVTFLTLVIFEVLWYVEERFIKTARTDIEEEFIESARRPRYHEDKDSV</sequence>
<keyword evidence="5 7" id="KW-1133">Transmembrane helix</keyword>
<reference evidence="9 10" key="1">
    <citation type="journal article" date="2016" name="Nat. Commun.">
        <title>Thousands of microbial genomes shed light on interconnected biogeochemical processes in an aquifer system.</title>
        <authorList>
            <person name="Anantharaman K."/>
            <person name="Brown C.T."/>
            <person name="Hug L.A."/>
            <person name="Sharon I."/>
            <person name="Castelle C.J."/>
            <person name="Probst A.J."/>
            <person name="Thomas B.C."/>
            <person name="Singh A."/>
            <person name="Wilkins M.J."/>
            <person name="Karaoz U."/>
            <person name="Brodie E.L."/>
            <person name="Williams K.H."/>
            <person name="Hubbard S.S."/>
            <person name="Banfield J.F."/>
        </authorList>
    </citation>
    <scope>NUCLEOTIDE SEQUENCE [LARGE SCALE GENOMIC DNA]</scope>
</reference>
<gene>
    <name evidence="9" type="ORF">A3D65_07005</name>
</gene>
<keyword evidence="3" id="KW-1003">Cell membrane</keyword>
<dbReference type="InterPro" id="IPR003416">
    <property type="entry name" value="MgtC/SapB/SrpB/YhiD_fam"/>
</dbReference>
<evidence type="ECO:0000256" key="7">
    <source>
        <dbReference type="SAM" id="Phobius"/>
    </source>
</evidence>
<dbReference type="PANTHER" id="PTHR33778">
    <property type="entry name" value="PROTEIN MGTC"/>
    <property type="match status" value="1"/>
</dbReference>
<dbReference type="PANTHER" id="PTHR33778:SF1">
    <property type="entry name" value="MAGNESIUM TRANSPORTER YHID-RELATED"/>
    <property type="match status" value="1"/>
</dbReference>
<evidence type="ECO:0000256" key="3">
    <source>
        <dbReference type="ARBA" id="ARBA00022475"/>
    </source>
</evidence>
<dbReference type="Proteomes" id="UP000177996">
    <property type="component" value="Unassembled WGS sequence"/>
</dbReference>
<keyword evidence="4 7" id="KW-0812">Transmembrane</keyword>
<evidence type="ECO:0000313" key="10">
    <source>
        <dbReference type="Proteomes" id="UP000177996"/>
    </source>
</evidence>
<evidence type="ECO:0000259" key="8">
    <source>
        <dbReference type="Pfam" id="PF02308"/>
    </source>
</evidence>